<dbReference type="CTD" id="796604"/>
<dbReference type="AlphaFoldDB" id="A0A6P8FXI6"/>
<keyword evidence="5 8" id="KW-0472">Membrane</keyword>
<dbReference type="Pfam" id="PF21604">
    <property type="entry name" value="CRLF2_D1"/>
    <property type="match status" value="1"/>
</dbReference>
<feature type="compositionally biased region" description="Pro residues" evidence="7">
    <location>
        <begin position="343"/>
        <end position="352"/>
    </location>
</feature>
<organism evidence="11 12">
    <name type="scientific">Clupea harengus</name>
    <name type="common">Atlantic herring</name>
    <dbReference type="NCBI Taxonomy" id="7950"/>
    <lineage>
        <taxon>Eukaryota</taxon>
        <taxon>Metazoa</taxon>
        <taxon>Chordata</taxon>
        <taxon>Craniata</taxon>
        <taxon>Vertebrata</taxon>
        <taxon>Euteleostomi</taxon>
        <taxon>Actinopterygii</taxon>
        <taxon>Neopterygii</taxon>
        <taxon>Teleostei</taxon>
        <taxon>Clupei</taxon>
        <taxon>Clupeiformes</taxon>
        <taxon>Clupeoidei</taxon>
        <taxon>Clupeidae</taxon>
        <taxon>Clupea</taxon>
    </lineage>
</organism>
<comment type="subcellular location">
    <subcellularLocation>
        <location evidence="1">Membrane</location>
        <topology evidence="1">Single-pass membrane protein</topology>
    </subcellularLocation>
</comment>
<feature type="compositionally biased region" description="Low complexity" evidence="7">
    <location>
        <begin position="318"/>
        <end position="342"/>
    </location>
</feature>
<sequence length="352" mass="39134">MMLPLLPLLLLSWSVCESASLPEVSCYIVNLEYVKCTWNQPKAPVLNYTFFAGWRESLTPSVPECPRYLLDEEGVSVGCRYPYSEPDRFRTFCTSLMGPGGLSVNQSHSLTNKVKLNPPVGLRLQRKGRVLELTWEVKAGYKRVHCIQSRVQYALNDNWQNANELVPGSMEFFVASPSNNSQYKLRAQARISSNCGESEWSEWSPLVVWGNRTDTSRAPPAVAVSGMSLVLYVCLAAVVLILLSCLLVHSERLRITLIPMVPNPGKNLTELIDTYNGNVEKWLCISKELQEGFKPTFTERTYPVREYQLLAQTSVESDSGVSLSDSPSPSLCSYSSTSTLPCSPDPSPNGSC</sequence>
<evidence type="ECO:0000256" key="7">
    <source>
        <dbReference type="SAM" id="MobiDB-lite"/>
    </source>
</evidence>
<evidence type="ECO:0000256" key="9">
    <source>
        <dbReference type="SAM" id="SignalP"/>
    </source>
</evidence>
<feature type="domain" description="Cytokine receptor-like factor 2-like D1" evidence="10">
    <location>
        <begin position="30"/>
        <end position="79"/>
    </location>
</feature>
<evidence type="ECO:0000256" key="5">
    <source>
        <dbReference type="ARBA" id="ARBA00023136"/>
    </source>
</evidence>
<evidence type="ECO:0000259" key="10">
    <source>
        <dbReference type="Pfam" id="PF21604"/>
    </source>
</evidence>
<dbReference type="OrthoDB" id="8942047at2759"/>
<dbReference type="InterPro" id="IPR013783">
    <property type="entry name" value="Ig-like_fold"/>
</dbReference>
<reference evidence="12" key="1">
    <citation type="submission" date="2025-08" db="UniProtKB">
        <authorList>
            <consortium name="RefSeq"/>
        </authorList>
    </citation>
    <scope>IDENTIFICATION</scope>
</reference>
<dbReference type="Proteomes" id="UP000515152">
    <property type="component" value="Chromosome 8"/>
</dbReference>
<keyword evidence="4 8" id="KW-1133">Transmembrane helix</keyword>
<accession>A0A6P8FXI6</accession>
<dbReference type="Gene3D" id="2.60.40.10">
    <property type="entry name" value="Immunoglobulins"/>
    <property type="match status" value="2"/>
</dbReference>
<keyword evidence="3 9" id="KW-0732">Signal</keyword>
<evidence type="ECO:0000313" key="12">
    <source>
        <dbReference type="RefSeq" id="XP_031428206.1"/>
    </source>
</evidence>
<dbReference type="KEGG" id="char:105890468"/>
<evidence type="ECO:0000256" key="2">
    <source>
        <dbReference type="ARBA" id="ARBA00022692"/>
    </source>
</evidence>
<evidence type="ECO:0000256" key="4">
    <source>
        <dbReference type="ARBA" id="ARBA00022989"/>
    </source>
</evidence>
<evidence type="ECO:0000256" key="6">
    <source>
        <dbReference type="ARBA" id="ARBA00023170"/>
    </source>
</evidence>
<feature type="region of interest" description="Disordered" evidence="7">
    <location>
        <begin position="318"/>
        <end position="352"/>
    </location>
</feature>
<name>A0A6P8FXI6_CLUHA</name>
<protein>
    <submittedName>
        <fullName evidence="12">Interleukin 2 receptor, gamma a</fullName>
    </submittedName>
</protein>
<feature type="signal peptide" evidence="9">
    <location>
        <begin position="1"/>
        <end position="18"/>
    </location>
</feature>
<keyword evidence="11" id="KW-1185">Reference proteome</keyword>
<feature type="transmembrane region" description="Helical" evidence="8">
    <location>
        <begin position="229"/>
        <end position="248"/>
    </location>
</feature>
<dbReference type="PANTHER" id="PTHR23037">
    <property type="entry name" value="CYTOKINE RECEPTOR"/>
    <property type="match status" value="1"/>
</dbReference>
<dbReference type="InterPro" id="IPR048651">
    <property type="entry name" value="CRLF2-like_D1"/>
</dbReference>
<proteinExistence type="predicted"/>
<keyword evidence="2 8" id="KW-0812">Transmembrane</keyword>
<evidence type="ECO:0000256" key="8">
    <source>
        <dbReference type="SAM" id="Phobius"/>
    </source>
</evidence>
<dbReference type="InterPro" id="IPR036116">
    <property type="entry name" value="FN3_sf"/>
</dbReference>
<dbReference type="RefSeq" id="XP_031428206.1">
    <property type="nucleotide sequence ID" value="XM_031572346.2"/>
</dbReference>
<dbReference type="SUPFAM" id="SSF49265">
    <property type="entry name" value="Fibronectin type III"/>
    <property type="match status" value="2"/>
</dbReference>
<dbReference type="GO" id="GO:0004896">
    <property type="term" value="F:cytokine receptor activity"/>
    <property type="evidence" value="ECO:0007669"/>
    <property type="project" value="TreeGrafter"/>
</dbReference>
<dbReference type="GeneID" id="105890468"/>
<gene>
    <name evidence="12" type="primary">il2rga</name>
</gene>
<evidence type="ECO:0000256" key="1">
    <source>
        <dbReference type="ARBA" id="ARBA00004167"/>
    </source>
</evidence>
<evidence type="ECO:0000256" key="3">
    <source>
        <dbReference type="ARBA" id="ARBA00022729"/>
    </source>
</evidence>
<keyword evidence="6 12" id="KW-0675">Receptor</keyword>
<dbReference type="PANTHER" id="PTHR23037:SF47">
    <property type="entry name" value="INTERLEUKIN 2 RECEPTOR SUBUNIT GAMMA"/>
    <property type="match status" value="1"/>
</dbReference>
<dbReference type="GO" id="GO:0009897">
    <property type="term" value="C:external side of plasma membrane"/>
    <property type="evidence" value="ECO:0007669"/>
    <property type="project" value="TreeGrafter"/>
</dbReference>
<feature type="chain" id="PRO_5028133035" evidence="9">
    <location>
        <begin position="19"/>
        <end position="352"/>
    </location>
</feature>
<evidence type="ECO:0000313" key="11">
    <source>
        <dbReference type="Proteomes" id="UP000515152"/>
    </source>
</evidence>